<keyword evidence="2" id="KW-0812">Transmembrane</keyword>
<evidence type="ECO:0000313" key="3">
    <source>
        <dbReference type="EMBL" id="KAG8192091.1"/>
    </source>
</evidence>
<feature type="compositionally biased region" description="Basic and acidic residues" evidence="1">
    <location>
        <begin position="7"/>
        <end position="18"/>
    </location>
</feature>
<dbReference type="Proteomes" id="UP000827092">
    <property type="component" value="Unassembled WGS sequence"/>
</dbReference>
<comment type="caution">
    <text evidence="3">The sequence shown here is derived from an EMBL/GenBank/DDBJ whole genome shotgun (WGS) entry which is preliminary data.</text>
</comment>
<evidence type="ECO:0000256" key="1">
    <source>
        <dbReference type="SAM" id="MobiDB-lite"/>
    </source>
</evidence>
<keyword evidence="2" id="KW-0472">Membrane</keyword>
<evidence type="ECO:0000256" key="2">
    <source>
        <dbReference type="SAM" id="Phobius"/>
    </source>
</evidence>
<keyword evidence="4" id="KW-1185">Reference proteome</keyword>
<gene>
    <name evidence="3" type="ORF">JTE90_005389</name>
</gene>
<dbReference type="EMBL" id="JAFNEN010000145">
    <property type="protein sequence ID" value="KAG8192091.1"/>
    <property type="molecule type" value="Genomic_DNA"/>
</dbReference>
<reference evidence="3 4" key="1">
    <citation type="journal article" date="2022" name="Nat. Ecol. Evol.">
        <title>A masculinizing supergene underlies an exaggerated male reproductive morph in a spider.</title>
        <authorList>
            <person name="Hendrickx F."/>
            <person name="De Corte Z."/>
            <person name="Sonet G."/>
            <person name="Van Belleghem S.M."/>
            <person name="Kostlbacher S."/>
            <person name="Vangestel C."/>
        </authorList>
    </citation>
    <scope>NUCLEOTIDE SEQUENCE [LARGE SCALE GENOMIC DNA]</scope>
    <source>
        <strain evidence="3">W744_W776</strain>
    </source>
</reference>
<evidence type="ECO:0000313" key="4">
    <source>
        <dbReference type="Proteomes" id="UP000827092"/>
    </source>
</evidence>
<feature type="transmembrane region" description="Helical" evidence="2">
    <location>
        <begin position="61"/>
        <end position="81"/>
    </location>
</feature>
<sequence length="91" mass="10428">MCQIEQNKLETSEAKQHLINDQAPKKHSLSIPANNKPKENSRKRTQKIIHLHFRNRKRRNLAAILPTIPVAVSFVSSFITMTMKTHPSSSK</sequence>
<accession>A0AAV6V909</accession>
<organism evidence="3 4">
    <name type="scientific">Oedothorax gibbosus</name>
    <dbReference type="NCBI Taxonomy" id="931172"/>
    <lineage>
        <taxon>Eukaryota</taxon>
        <taxon>Metazoa</taxon>
        <taxon>Ecdysozoa</taxon>
        <taxon>Arthropoda</taxon>
        <taxon>Chelicerata</taxon>
        <taxon>Arachnida</taxon>
        <taxon>Araneae</taxon>
        <taxon>Araneomorphae</taxon>
        <taxon>Entelegynae</taxon>
        <taxon>Araneoidea</taxon>
        <taxon>Linyphiidae</taxon>
        <taxon>Erigoninae</taxon>
        <taxon>Oedothorax</taxon>
    </lineage>
</organism>
<feature type="region of interest" description="Disordered" evidence="1">
    <location>
        <begin position="1"/>
        <end position="45"/>
    </location>
</feature>
<proteinExistence type="predicted"/>
<protein>
    <submittedName>
        <fullName evidence="3">Uncharacterized protein</fullName>
    </submittedName>
</protein>
<name>A0AAV6V909_9ARAC</name>
<keyword evidence="2" id="KW-1133">Transmembrane helix</keyword>
<dbReference type="AlphaFoldDB" id="A0AAV6V909"/>